<sequence>MAGTDLQTAVAQEEAYLVKVHPTPEDIPTCTSLFDAFISCSGTKNQVKAIYRYGERASCGHKWEDFKFCLTLKSLPMEERRRAWLRRRAEWWANRRLEQSSEDIWDIRTCVVIVLLKLTIVISCLQRTFAGLASGHRRRRGLGRADCGIDLLYNPMITYLAVGSVRLSSGLWLIPK</sequence>
<dbReference type="Pfam" id="PF11326">
    <property type="entry name" value="PANTS-like"/>
    <property type="match status" value="1"/>
</dbReference>
<dbReference type="InterPro" id="IPR021475">
    <property type="entry name" value="Pants/Emi1-like"/>
</dbReference>
<dbReference type="AlphaFoldDB" id="A0A5C3N9D0"/>
<keyword evidence="2" id="KW-1185">Reference proteome</keyword>
<accession>A0A5C3N9D0</accession>
<name>A0A5C3N9D0_9AGAM</name>
<gene>
    <name evidence="1" type="ORF">OE88DRAFT_1785288</name>
</gene>
<dbReference type="OrthoDB" id="2017405at2759"/>
<dbReference type="Proteomes" id="UP000305948">
    <property type="component" value="Unassembled WGS sequence"/>
</dbReference>
<reference evidence="1 2" key="1">
    <citation type="journal article" date="2019" name="Nat. Ecol. Evol.">
        <title>Megaphylogeny resolves global patterns of mushroom evolution.</title>
        <authorList>
            <person name="Varga T."/>
            <person name="Krizsan K."/>
            <person name="Foldi C."/>
            <person name="Dima B."/>
            <person name="Sanchez-Garcia M."/>
            <person name="Sanchez-Ramirez S."/>
            <person name="Szollosi G.J."/>
            <person name="Szarkandi J.G."/>
            <person name="Papp V."/>
            <person name="Albert L."/>
            <person name="Andreopoulos W."/>
            <person name="Angelini C."/>
            <person name="Antonin V."/>
            <person name="Barry K.W."/>
            <person name="Bougher N.L."/>
            <person name="Buchanan P."/>
            <person name="Buyck B."/>
            <person name="Bense V."/>
            <person name="Catcheside P."/>
            <person name="Chovatia M."/>
            <person name="Cooper J."/>
            <person name="Damon W."/>
            <person name="Desjardin D."/>
            <person name="Finy P."/>
            <person name="Geml J."/>
            <person name="Haridas S."/>
            <person name="Hughes K."/>
            <person name="Justo A."/>
            <person name="Karasinski D."/>
            <person name="Kautmanova I."/>
            <person name="Kiss B."/>
            <person name="Kocsube S."/>
            <person name="Kotiranta H."/>
            <person name="LaButti K.M."/>
            <person name="Lechner B.E."/>
            <person name="Liimatainen K."/>
            <person name="Lipzen A."/>
            <person name="Lukacs Z."/>
            <person name="Mihaltcheva S."/>
            <person name="Morgado L.N."/>
            <person name="Niskanen T."/>
            <person name="Noordeloos M.E."/>
            <person name="Ohm R.A."/>
            <person name="Ortiz-Santana B."/>
            <person name="Ovrebo C."/>
            <person name="Racz N."/>
            <person name="Riley R."/>
            <person name="Savchenko A."/>
            <person name="Shiryaev A."/>
            <person name="Soop K."/>
            <person name="Spirin V."/>
            <person name="Szebenyi C."/>
            <person name="Tomsovsky M."/>
            <person name="Tulloss R.E."/>
            <person name="Uehling J."/>
            <person name="Grigoriev I.V."/>
            <person name="Vagvolgyi C."/>
            <person name="Papp T."/>
            <person name="Martin F.M."/>
            <person name="Miettinen O."/>
            <person name="Hibbett D.S."/>
            <person name="Nagy L.G."/>
        </authorList>
    </citation>
    <scope>NUCLEOTIDE SEQUENCE [LARGE SCALE GENOMIC DNA]</scope>
    <source>
        <strain evidence="1 2">OMC1185</strain>
    </source>
</reference>
<dbReference type="EMBL" id="ML213506">
    <property type="protein sequence ID" value="TFK53953.1"/>
    <property type="molecule type" value="Genomic_DNA"/>
</dbReference>
<proteinExistence type="predicted"/>
<protein>
    <submittedName>
        <fullName evidence="1">Uncharacterized protein</fullName>
    </submittedName>
</protein>
<dbReference type="STRING" id="5364.A0A5C3N9D0"/>
<evidence type="ECO:0000313" key="2">
    <source>
        <dbReference type="Proteomes" id="UP000305948"/>
    </source>
</evidence>
<organism evidence="1 2">
    <name type="scientific">Heliocybe sulcata</name>
    <dbReference type="NCBI Taxonomy" id="5364"/>
    <lineage>
        <taxon>Eukaryota</taxon>
        <taxon>Fungi</taxon>
        <taxon>Dikarya</taxon>
        <taxon>Basidiomycota</taxon>
        <taxon>Agaricomycotina</taxon>
        <taxon>Agaricomycetes</taxon>
        <taxon>Gloeophyllales</taxon>
        <taxon>Gloeophyllaceae</taxon>
        <taxon>Heliocybe</taxon>
    </lineage>
</organism>
<evidence type="ECO:0000313" key="1">
    <source>
        <dbReference type="EMBL" id="TFK53953.1"/>
    </source>
</evidence>
<dbReference type="PANTHER" id="PTHR28052">
    <property type="entry name" value="UPF0545 PROTEIN C22ORF39"/>
    <property type="match status" value="1"/>
</dbReference>
<dbReference type="PANTHER" id="PTHR28052:SF1">
    <property type="entry name" value="UPF0545 PROTEIN C22ORF39"/>
    <property type="match status" value="1"/>
</dbReference>